<dbReference type="GO" id="GO:0003677">
    <property type="term" value="F:DNA binding"/>
    <property type="evidence" value="ECO:0007669"/>
    <property type="project" value="UniProtKB-KW"/>
</dbReference>
<dbReference type="Gene3D" id="3.40.190.290">
    <property type="match status" value="1"/>
</dbReference>
<evidence type="ECO:0000256" key="4">
    <source>
        <dbReference type="ARBA" id="ARBA00023163"/>
    </source>
</evidence>
<dbReference type="PANTHER" id="PTHR30419">
    <property type="entry name" value="HTH-TYPE TRANSCRIPTIONAL REGULATOR YBHD"/>
    <property type="match status" value="1"/>
</dbReference>
<dbReference type="InterPro" id="IPR036390">
    <property type="entry name" value="WH_DNA-bd_sf"/>
</dbReference>
<gene>
    <name evidence="6" type="ORF">LAC1533_0065</name>
</gene>
<evidence type="ECO:0000256" key="1">
    <source>
        <dbReference type="ARBA" id="ARBA00009437"/>
    </source>
</evidence>
<dbReference type="InterPro" id="IPR036388">
    <property type="entry name" value="WH-like_DNA-bd_sf"/>
</dbReference>
<evidence type="ECO:0000256" key="3">
    <source>
        <dbReference type="ARBA" id="ARBA00023125"/>
    </source>
</evidence>
<accession>A0A1K1KKV1</accession>
<feature type="domain" description="HTH lysR-type" evidence="5">
    <location>
        <begin position="1"/>
        <end position="60"/>
    </location>
</feature>
<reference evidence="7" key="1">
    <citation type="submission" date="2016-11" db="EMBL/GenBank/DDBJ databases">
        <authorList>
            <person name="Papadimitriou K."/>
        </authorList>
    </citation>
    <scope>NUCLEOTIDE SEQUENCE [LARGE SCALE GENOMIC DNA]</scope>
    <source>
        <strain evidence="7">ACA-DC 1533</strain>
    </source>
</reference>
<dbReference type="Proteomes" id="UP000190935">
    <property type="component" value="Chromosome I"/>
</dbReference>
<evidence type="ECO:0000313" key="7">
    <source>
        <dbReference type="Proteomes" id="UP000190935"/>
    </source>
</evidence>
<dbReference type="InterPro" id="IPR000847">
    <property type="entry name" value="LysR_HTH_N"/>
</dbReference>
<keyword evidence="3" id="KW-0238">DNA-binding</keyword>
<comment type="similarity">
    <text evidence="1">Belongs to the LysR transcriptional regulatory family.</text>
</comment>
<sequence length="298" mass="33732">MKLNDLNYFCYLCKVGSFTEAAKHFNVKQPTVTLAIKRLENSLQTKLVSRDHSQNFLKVTAPGKILYEHATKILNEVHLATVEIDNFSQEKIRFGLPPIIGNLYFPLIVPELNKNNLLQNLVVDESGSEQLTQDLLTGKIDIALLGSFTSIDNSRLAATQITARDFAIISSDKHWLSDVEKVSFSDLKDEKFITLDSKFIHRQVLEHYSNQAGFIPNIIFKTQSISILKRMVEQNSGIALLVGDAVALGDELKSTPLTDNFATKFNISIVTRKNYLLKNQEWELVTQLLKIKDKLHNE</sequence>
<dbReference type="SUPFAM" id="SSF53850">
    <property type="entry name" value="Periplasmic binding protein-like II"/>
    <property type="match status" value="1"/>
</dbReference>
<name>A0A1K1KKV1_9LACO</name>
<dbReference type="Pfam" id="PF03466">
    <property type="entry name" value="LysR_substrate"/>
    <property type="match status" value="1"/>
</dbReference>
<dbReference type="PANTHER" id="PTHR30419:SF25">
    <property type="entry name" value="HTH-TYPE TRANSCRIPTIONAL REGULATOR YTLI"/>
    <property type="match status" value="1"/>
</dbReference>
<dbReference type="PROSITE" id="PS50931">
    <property type="entry name" value="HTH_LYSR"/>
    <property type="match status" value="1"/>
</dbReference>
<dbReference type="GO" id="GO:0005829">
    <property type="term" value="C:cytosol"/>
    <property type="evidence" value="ECO:0007669"/>
    <property type="project" value="TreeGrafter"/>
</dbReference>
<dbReference type="KEGG" id="laca:LAC1533_0065"/>
<evidence type="ECO:0000259" key="5">
    <source>
        <dbReference type="PROSITE" id="PS50931"/>
    </source>
</evidence>
<dbReference type="RefSeq" id="WP_010495527.1">
    <property type="nucleotide sequence ID" value="NZ_JQBK01000005.1"/>
</dbReference>
<dbReference type="AlphaFoldDB" id="A0A1K1KKV1"/>
<proteinExistence type="inferred from homology"/>
<dbReference type="GO" id="GO:0003700">
    <property type="term" value="F:DNA-binding transcription factor activity"/>
    <property type="evidence" value="ECO:0007669"/>
    <property type="project" value="InterPro"/>
</dbReference>
<dbReference type="GeneID" id="95348175"/>
<keyword evidence="2" id="KW-0805">Transcription regulation</keyword>
<dbReference type="OrthoDB" id="9803735at2"/>
<dbReference type="InterPro" id="IPR050950">
    <property type="entry name" value="HTH-type_LysR_regulators"/>
</dbReference>
<dbReference type="Pfam" id="PF00126">
    <property type="entry name" value="HTH_1"/>
    <property type="match status" value="1"/>
</dbReference>
<dbReference type="Gene3D" id="1.10.10.10">
    <property type="entry name" value="Winged helix-like DNA-binding domain superfamily/Winged helix DNA-binding domain"/>
    <property type="match status" value="1"/>
</dbReference>
<evidence type="ECO:0000256" key="2">
    <source>
        <dbReference type="ARBA" id="ARBA00023015"/>
    </source>
</evidence>
<dbReference type="InterPro" id="IPR005119">
    <property type="entry name" value="LysR_subst-bd"/>
</dbReference>
<dbReference type="SUPFAM" id="SSF46785">
    <property type="entry name" value="Winged helix' DNA-binding domain"/>
    <property type="match status" value="1"/>
</dbReference>
<dbReference type="PRINTS" id="PR00039">
    <property type="entry name" value="HTHLYSR"/>
</dbReference>
<protein>
    <submittedName>
        <fullName evidence="6">Malolactic regulator</fullName>
    </submittedName>
</protein>
<dbReference type="EMBL" id="LT630287">
    <property type="protein sequence ID" value="SFV39485.1"/>
    <property type="molecule type" value="Genomic_DNA"/>
</dbReference>
<dbReference type="FunFam" id="1.10.10.10:FF:000001">
    <property type="entry name" value="LysR family transcriptional regulator"/>
    <property type="match status" value="1"/>
</dbReference>
<evidence type="ECO:0000313" key="6">
    <source>
        <dbReference type="EMBL" id="SFV39485.1"/>
    </source>
</evidence>
<organism evidence="6 7">
    <name type="scientific">Ligilactobacillus acidipiscis</name>
    <dbReference type="NCBI Taxonomy" id="89059"/>
    <lineage>
        <taxon>Bacteria</taxon>
        <taxon>Bacillati</taxon>
        <taxon>Bacillota</taxon>
        <taxon>Bacilli</taxon>
        <taxon>Lactobacillales</taxon>
        <taxon>Lactobacillaceae</taxon>
        <taxon>Ligilactobacillus</taxon>
    </lineage>
</organism>
<keyword evidence="4" id="KW-0804">Transcription</keyword>